<proteinExistence type="predicted"/>
<dbReference type="Proteomes" id="UP000235145">
    <property type="component" value="Unassembled WGS sequence"/>
</dbReference>
<comment type="caution">
    <text evidence="1">The sequence shown here is derived from an EMBL/GenBank/DDBJ whole genome shotgun (WGS) entry which is preliminary data.</text>
</comment>
<organism evidence="1 2">
    <name type="scientific">Lactuca sativa</name>
    <name type="common">Garden lettuce</name>
    <dbReference type="NCBI Taxonomy" id="4236"/>
    <lineage>
        <taxon>Eukaryota</taxon>
        <taxon>Viridiplantae</taxon>
        <taxon>Streptophyta</taxon>
        <taxon>Embryophyta</taxon>
        <taxon>Tracheophyta</taxon>
        <taxon>Spermatophyta</taxon>
        <taxon>Magnoliopsida</taxon>
        <taxon>eudicotyledons</taxon>
        <taxon>Gunneridae</taxon>
        <taxon>Pentapetalae</taxon>
        <taxon>asterids</taxon>
        <taxon>campanulids</taxon>
        <taxon>Asterales</taxon>
        <taxon>Asteraceae</taxon>
        <taxon>Cichorioideae</taxon>
        <taxon>Cichorieae</taxon>
        <taxon>Lactucinae</taxon>
        <taxon>Lactuca</taxon>
    </lineage>
</organism>
<name>A0A9R1UEL6_LACSA</name>
<accession>A0A9R1UEL6</accession>
<dbReference type="AlphaFoldDB" id="A0A9R1UEL6"/>
<evidence type="ECO:0000313" key="2">
    <source>
        <dbReference type="Proteomes" id="UP000235145"/>
    </source>
</evidence>
<sequence>MCLGATFMREYGFSVHDLNPNVVNNDSSERFLSLDEVLPGDFEGDLQYHEVPRVEALSDPAKVGPVFKGDVPPIEAGVRAACPVRGSCVASGQVVSRRRYTDVDFAIKEDISGSTIGRRLHRKCNIDPLLAKSPNVIEIADGDNQQTMEMAGLHWLGEPGVASTRLVPPWFQVMPRRRWVLFLWVPLVCISRGGALRPVPFY</sequence>
<gene>
    <name evidence="1" type="ORF">LSAT_V11C900504210</name>
</gene>
<dbReference type="EMBL" id="NBSK02000009">
    <property type="protein sequence ID" value="KAJ0185731.1"/>
    <property type="molecule type" value="Genomic_DNA"/>
</dbReference>
<protein>
    <submittedName>
        <fullName evidence="1">Uncharacterized protein</fullName>
    </submittedName>
</protein>
<keyword evidence="2" id="KW-1185">Reference proteome</keyword>
<evidence type="ECO:0000313" key="1">
    <source>
        <dbReference type="EMBL" id="KAJ0185731.1"/>
    </source>
</evidence>
<reference evidence="1 2" key="1">
    <citation type="journal article" date="2017" name="Nat. Commun.">
        <title>Genome assembly with in vitro proximity ligation data and whole-genome triplication in lettuce.</title>
        <authorList>
            <person name="Reyes-Chin-Wo S."/>
            <person name="Wang Z."/>
            <person name="Yang X."/>
            <person name="Kozik A."/>
            <person name="Arikit S."/>
            <person name="Song C."/>
            <person name="Xia L."/>
            <person name="Froenicke L."/>
            <person name="Lavelle D.O."/>
            <person name="Truco M.J."/>
            <person name="Xia R."/>
            <person name="Zhu S."/>
            <person name="Xu C."/>
            <person name="Xu H."/>
            <person name="Xu X."/>
            <person name="Cox K."/>
            <person name="Korf I."/>
            <person name="Meyers B.C."/>
            <person name="Michelmore R.W."/>
        </authorList>
    </citation>
    <scope>NUCLEOTIDE SEQUENCE [LARGE SCALE GENOMIC DNA]</scope>
    <source>
        <strain evidence="2">cv. Salinas</strain>
        <tissue evidence="1">Seedlings</tissue>
    </source>
</reference>